<proteinExistence type="predicted"/>
<name>A0A3N4HN69_ASCIM</name>
<gene>
    <name evidence="2" type="ORF">BJ508DRAFT_333149</name>
</gene>
<organism evidence="2 3">
    <name type="scientific">Ascobolus immersus RN42</name>
    <dbReference type="NCBI Taxonomy" id="1160509"/>
    <lineage>
        <taxon>Eukaryota</taxon>
        <taxon>Fungi</taxon>
        <taxon>Dikarya</taxon>
        <taxon>Ascomycota</taxon>
        <taxon>Pezizomycotina</taxon>
        <taxon>Pezizomycetes</taxon>
        <taxon>Pezizales</taxon>
        <taxon>Ascobolaceae</taxon>
        <taxon>Ascobolus</taxon>
    </lineage>
</organism>
<evidence type="ECO:0000313" key="2">
    <source>
        <dbReference type="EMBL" id="RPA74376.1"/>
    </source>
</evidence>
<evidence type="ECO:0000313" key="3">
    <source>
        <dbReference type="Proteomes" id="UP000275078"/>
    </source>
</evidence>
<feature type="region of interest" description="Disordered" evidence="1">
    <location>
        <begin position="1"/>
        <end position="72"/>
    </location>
</feature>
<dbReference type="AlphaFoldDB" id="A0A3N4HN69"/>
<protein>
    <submittedName>
        <fullName evidence="2">Uncharacterized protein</fullName>
    </submittedName>
</protein>
<evidence type="ECO:0000256" key="1">
    <source>
        <dbReference type="SAM" id="MobiDB-lite"/>
    </source>
</evidence>
<keyword evidence="3" id="KW-1185">Reference proteome</keyword>
<dbReference type="Proteomes" id="UP000275078">
    <property type="component" value="Unassembled WGS sequence"/>
</dbReference>
<accession>A0A3N4HN69</accession>
<dbReference type="EMBL" id="ML119792">
    <property type="protein sequence ID" value="RPA74376.1"/>
    <property type="molecule type" value="Genomic_DNA"/>
</dbReference>
<sequence>MFSNSTNTANNTATGAVSTANTTSDVSQPTPTVSTAAGSTPTAAPAISTTSTSAPVSTSVSVSTSTSVNPSTSARFLSTNASTAMAHAVATAAENMKVLHAITATLPPGGKLKDRKNYLTGRTTWRRS</sequence>
<reference evidence="2 3" key="1">
    <citation type="journal article" date="2018" name="Nat. Ecol. Evol.">
        <title>Pezizomycetes genomes reveal the molecular basis of ectomycorrhizal truffle lifestyle.</title>
        <authorList>
            <person name="Murat C."/>
            <person name="Payen T."/>
            <person name="Noel B."/>
            <person name="Kuo A."/>
            <person name="Morin E."/>
            <person name="Chen J."/>
            <person name="Kohler A."/>
            <person name="Krizsan K."/>
            <person name="Balestrini R."/>
            <person name="Da Silva C."/>
            <person name="Montanini B."/>
            <person name="Hainaut M."/>
            <person name="Levati E."/>
            <person name="Barry K.W."/>
            <person name="Belfiori B."/>
            <person name="Cichocki N."/>
            <person name="Clum A."/>
            <person name="Dockter R.B."/>
            <person name="Fauchery L."/>
            <person name="Guy J."/>
            <person name="Iotti M."/>
            <person name="Le Tacon F."/>
            <person name="Lindquist E.A."/>
            <person name="Lipzen A."/>
            <person name="Malagnac F."/>
            <person name="Mello A."/>
            <person name="Molinier V."/>
            <person name="Miyauchi S."/>
            <person name="Poulain J."/>
            <person name="Riccioni C."/>
            <person name="Rubini A."/>
            <person name="Sitrit Y."/>
            <person name="Splivallo R."/>
            <person name="Traeger S."/>
            <person name="Wang M."/>
            <person name="Zifcakova L."/>
            <person name="Wipf D."/>
            <person name="Zambonelli A."/>
            <person name="Paolocci F."/>
            <person name="Nowrousian M."/>
            <person name="Ottonello S."/>
            <person name="Baldrian P."/>
            <person name="Spatafora J.W."/>
            <person name="Henrissat B."/>
            <person name="Nagy L.G."/>
            <person name="Aury J.M."/>
            <person name="Wincker P."/>
            <person name="Grigoriev I.V."/>
            <person name="Bonfante P."/>
            <person name="Martin F.M."/>
        </authorList>
    </citation>
    <scope>NUCLEOTIDE SEQUENCE [LARGE SCALE GENOMIC DNA]</scope>
    <source>
        <strain evidence="2 3">RN42</strain>
    </source>
</reference>